<dbReference type="GO" id="GO:0030245">
    <property type="term" value="P:cellulose catabolic process"/>
    <property type="evidence" value="ECO:0007669"/>
    <property type="project" value="UniProtKB-KW"/>
</dbReference>
<keyword evidence="4 6" id="KW-0326">Glycosidase</keyword>
<dbReference type="SUPFAM" id="SSF81296">
    <property type="entry name" value="E set domains"/>
    <property type="match status" value="1"/>
</dbReference>
<dbReference type="InterPro" id="IPR004197">
    <property type="entry name" value="Cellulase_Ig-like"/>
</dbReference>
<feature type="active site" evidence="6">
    <location>
        <position position="555"/>
    </location>
</feature>
<dbReference type="CDD" id="cd02850">
    <property type="entry name" value="E_set_Cellulase_N"/>
    <property type="match status" value="1"/>
</dbReference>
<dbReference type="GO" id="GO:0008810">
    <property type="term" value="F:cellulase activity"/>
    <property type="evidence" value="ECO:0007669"/>
    <property type="project" value="UniProtKB-EC"/>
</dbReference>
<feature type="active site" evidence="6">
    <location>
        <position position="564"/>
    </location>
</feature>
<accession>A0AAE3QVI8</accession>
<feature type="domain" description="Cellulase Ig-like" evidence="9">
    <location>
        <begin position="31"/>
        <end position="108"/>
    </location>
</feature>
<evidence type="ECO:0000256" key="5">
    <source>
        <dbReference type="ARBA" id="ARBA00023326"/>
    </source>
</evidence>
<keyword evidence="2 6" id="KW-0378">Hydrolase</keyword>
<feature type="signal peptide" evidence="7">
    <location>
        <begin position="1"/>
        <end position="26"/>
    </location>
</feature>
<dbReference type="EMBL" id="JASJOS010000023">
    <property type="protein sequence ID" value="MDJ1485781.1"/>
    <property type="molecule type" value="Genomic_DNA"/>
</dbReference>
<dbReference type="PROSITE" id="PS00698">
    <property type="entry name" value="GH9_3"/>
    <property type="match status" value="1"/>
</dbReference>
<organism evidence="10 11">
    <name type="scientific">Xanthocytophaga flava</name>
    <dbReference type="NCBI Taxonomy" id="3048013"/>
    <lineage>
        <taxon>Bacteria</taxon>
        <taxon>Pseudomonadati</taxon>
        <taxon>Bacteroidota</taxon>
        <taxon>Cytophagia</taxon>
        <taxon>Cytophagales</taxon>
        <taxon>Rhodocytophagaceae</taxon>
        <taxon>Xanthocytophaga</taxon>
    </lineage>
</organism>
<evidence type="ECO:0000256" key="2">
    <source>
        <dbReference type="ARBA" id="ARBA00022801"/>
    </source>
</evidence>
<gene>
    <name evidence="10" type="ORF">QNI16_35195</name>
</gene>
<dbReference type="InterPro" id="IPR008928">
    <property type="entry name" value="6-hairpin_glycosidase_sf"/>
</dbReference>
<dbReference type="InterPro" id="IPR001701">
    <property type="entry name" value="Glyco_hydro_9"/>
</dbReference>
<evidence type="ECO:0000256" key="4">
    <source>
        <dbReference type="ARBA" id="ARBA00023295"/>
    </source>
</evidence>
<keyword evidence="7" id="KW-0136">Cellulose degradation</keyword>
<evidence type="ECO:0000256" key="7">
    <source>
        <dbReference type="RuleBase" id="RU361166"/>
    </source>
</evidence>
<dbReference type="Gene3D" id="2.60.40.10">
    <property type="entry name" value="Immunoglobulins"/>
    <property type="match status" value="1"/>
</dbReference>
<feature type="chain" id="PRO_5041784255" description="Endoglucanase" evidence="7">
    <location>
        <begin position="27"/>
        <end position="588"/>
    </location>
</feature>
<comment type="catalytic activity">
    <reaction evidence="7">
        <text>Endohydrolysis of (1-&gt;4)-beta-D-glucosidic linkages in cellulose, lichenin and cereal beta-D-glucans.</text>
        <dbReference type="EC" id="3.2.1.4"/>
    </reaction>
</comment>
<dbReference type="SUPFAM" id="SSF48208">
    <property type="entry name" value="Six-hairpin glycosidases"/>
    <property type="match status" value="1"/>
</dbReference>
<evidence type="ECO:0000313" key="11">
    <source>
        <dbReference type="Proteomes" id="UP001241110"/>
    </source>
</evidence>
<dbReference type="InterPro" id="IPR013783">
    <property type="entry name" value="Ig-like_fold"/>
</dbReference>
<name>A0AAE3QVI8_9BACT</name>
<keyword evidence="3 6" id="KW-0119">Carbohydrate metabolism</keyword>
<sequence>MKNWFTSSLLFLLFIFTICSSPSALSQTISDKIRLNQIGFYPNGPKTAAVITAEESSFYILNTTHTDTLFSGKLQKPVTNPISGKIVRLADFSSFHKQGTFVLSVPAVGYSYPFTIKNNVHHPLAVSTLKSYYYQRASIPLISKFAGQWARAEGHPDTQILIHPSAASVNHPAGTIISSSRGWYDAGDYNKYIVNSGITMGTLLSLYEDFPKYTETIHTNIPESQNAIPDLLDEILWNLRWMLTMQDAEDGGVYHKLTNASFDGMIMPDKAIKPRYVVQKNTIATLDFVAVMAQASRVFRKYSKQLPGLADSCLQSAQKAWIWAQNNPEVLYQQNIINQQNDPDITTGGYEDKSNKDEWVWAAAELYVTTKDDKYYTYIKQDLDNTLSIPSWNQVRALAYYTLSRYGNNLPLAGKKDLPAIQQCIIVVVDNLLKDVETQPYGTVMGKTAKDYIWGSNSLAANQGIALIYAYQITNNSRYLHYALSNLDFILGRNGTGYCYVTGSGSKSPHHPHHRPSIADGIDAPIPGLLAGGANPGQQDKCEYPTTIADECYADIDCSYATNEIAINWNAPMVYLVTALEALQRSIK</sequence>
<evidence type="ECO:0000259" key="9">
    <source>
        <dbReference type="Pfam" id="PF02927"/>
    </source>
</evidence>
<dbReference type="Gene3D" id="1.50.10.10">
    <property type="match status" value="1"/>
</dbReference>
<comment type="caution">
    <text evidence="10">The sequence shown here is derived from an EMBL/GenBank/DDBJ whole genome shotgun (WGS) entry which is preliminary data.</text>
</comment>
<dbReference type="InterPro" id="IPR012341">
    <property type="entry name" value="6hp_glycosidase-like_sf"/>
</dbReference>
<evidence type="ECO:0000256" key="6">
    <source>
        <dbReference type="PROSITE-ProRule" id="PRU10060"/>
    </source>
</evidence>
<dbReference type="InterPro" id="IPR033126">
    <property type="entry name" value="Glyco_hydro_9_Asp/Glu_AS"/>
</dbReference>
<dbReference type="RefSeq" id="WP_313988791.1">
    <property type="nucleotide sequence ID" value="NZ_JASJOS010000023.1"/>
</dbReference>
<dbReference type="InterPro" id="IPR014756">
    <property type="entry name" value="Ig_E-set"/>
</dbReference>
<dbReference type="Proteomes" id="UP001241110">
    <property type="component" value="Unassembled WGS sequence"/>
</dbReference>
<dbReference type="PANTHER" id="PTHR22298">
    <property type="entry name" value="ENDO-1,4-BETA-GLUCANASE"/>
    <property type="match status" value="1"/>
</dbReference>
<comment type="similarity">
    <text evidence="1 6 7">Belongs to the glycosyl hydrolase 9 (cellulase E) family.</text>
</comment>
<evidence type="ECO:0000313" key="10">
    <source>
        <dbReference type="EMBL" id="MDJ1485781.1"/>
    </source>
</evidence>
<keyword evidence="7" id="KW-0732">Signal</keyword>
<proteinExistence type="inferred from homology"/>
<protein>
    <recommendedName>
        <fullName evidence="7">Endoglucanase</fullName>
        <ecNumber evidence="7">3.2.1.4</ecNumber>
    </recommendedName>
</protein>
<dbReference type="Pfam" id="PF02927">
    <property type="entry name" value="CelD_N"/>
    <property type="match status" value="1"/>
</dbReference>
<dbReference type="Pfam" id="PF00759">
    <property type="entry name" value="Glyco_hydro_9"/>
    <property type="match status" value="1"/>
</dbReference>
<keyword evidence="5 6" id="KW-0624">Polysaccharide degradation</keyword>
<dbReference type="EC" id="3.2.1.4" evidence="7"/>
<evidence type="ECO:0000256" key="3">
    <source>
        <dbReference type="ARBA" id="ARBA00023277"/>
    </source>
</evidence>
<reference evidence="10" key="1">
    <citation type="submission" date="2023-05" db="EMBL/GenBank/DDBJ databases">
        <authorList>
            <person name="Zhang X."/>
        </authorList>
    </citation>
    <scope>NUCLEOTIDE SEQUENCE</scope>
    <source>
        <strain evidence="10">YF14B1</strain>
    </source>
</reference>
<dbReference type="AlphaFoldDB" id="A0AAE3QVI8"/>
<evidence type="ECO:0000256" key="1">
    <source>
        <dbReference type="ARBA" id="ARBA00007072"/>
    </source>
</evidence>
<evidence type="ECO:0000259" key="8">
    <source>
        <dbReference type="Pfam" id="PF00759"/>
    </source>
</evidence>
<feature type="domain" description="Glycoside hydrolase family 9" evidence="8">
    <location>
        <begin position="127"/>
        <end position="576"/>
    </location>
</feature>